<dbReference type="Proteomes" id="UP000326702">
    <property type="component" value="Chromosome"/>
</dbReference>
<evidence type="ECO:0000313" key="2">
    <source>
        <dbReference type="EMBL" id="QFU99508.1"/>
    </source>
</evidence>
<reference evidence="2 3" key="1">
    <citation type="submission" date="2019-10" db="EMBL/GenBank/DDBJ databases">
        <title>Genome sequence of Luteimicrobium xylanilyticum HY-24.</title>
        <authorList>
            <person name="Kim D.Y."/>
            <person name="Park H.-Y."/>
        </authorList>
    </citation>
    <scope>NUCLEOTIDE SEQUENCE [LARGE SCALE GENOMIC DNA]</scope>
    <source>
        <strain evidence="2 3">HY-24</strain>
    </source>
</reference>
<proteinExistence type="predicted"/>
<keyword evidence="1" id="KW-1133">Transmembrane helix</keyword>
<organism evidence="2 3">
    <name type="scientific">Luteimicrobium xylanilyticum</name>
    <dbReference type="NCBI Taxonomy" id="1133546"/>
    <lineage>
        <taxon>Bacteria</taxon>
        <taxon>Bacillati</taxon>
        <taxon>Actinomycetota</taxon>
        <taxon>Actinomycetes</taxon>
        <taxon>Micrococcales</taxon>
        <taxon>Luteimicrobium</taxon>
    </lineage>
</organism>
<evidence type="ECO:0000256" key="1">
    <source>
        <dbReference type="SAM" id="Phobius"/>
    </source>
</evidence>
<sequence length="44" mass="4552">MSAYLGRVRAFLGRRPRTSLVVLVPACVVVGIAAGLAVGALTLR</sequence>
<protein>
    <submittedName>
        <fullName evidence="2">Uncharacterized protein</fullName>
    </submittedName>
</protein>
<dbReference type="RefSeq" id="WP_265576710.1">
    <property type="nucleotide sequence ID" value="NZ_BAABIH010000008.1"/>
</dbReference>
<evidence type="ECO:0000313" key="3">
    <source>
        <dbReference type="Proteomes" id="UP000326702"/>
    </source>
</evidence>
<feature type="transmembrane region" description="Helical" evidence="1">
    <location>
        <begin position="20"/>
        <end position="43"/>
    </location>
</feature>
<name>A0A5P9QDF3_9MICO</name>
<dbReference type="KEGG" id="lxl:KDY119_03039"/>
<gene>
    <name evidence="2" type="ORF">KDY119_03039</name>
</gene>
<accession>A0A5P9QDF3</accession>
<keyword evidence="1" id="KW-0472">Membrane</keyword>
<keyword evidence="3" id="KW-1185">Reference proteome</keyword>
<dbReference type="EMBL" id="CP045529">
    <property type="protein sequence ID" value="QFU99508.1"/>
    <property type="molecule type" value="Genomic_DNA"/>
</dbReference>
<dbReference type="AlphaFoldDB" id="A0A5P9QDF3"/>
<keyword evidence="1" id="KW-0812">Transmembrane</keyword>